<dbReference type="PANTHER" id="PTHR32125">
    <property type="entry name" value="2-C-METHYL-D-ERYTHRITOL 4-PHOSPHATE CYTIDYLYLTRANSFERASE, CHLOROPLASTIC"/>
    <property type="match status" value="1"/>
</dbReference>
<feature type="site" description="Transition state stabilizer" evidence="7">
    <location>
        <position position="19"/>
    </location>
</feature>
<dbReference type="GO" id="GO:0050518">
    <property type="term" value="F:2-C-methyl-D-erythritol 4-phosphate cytidylyltransferase activity"/>
    <property type="evidence" value="ECO:0007669"/>
    <property type="project" value="UniProtKB-UniRule"/>
</dbReference>
<name>A0A1H6R667_9GAMM</name>
<protein>
    <recommendedName>
        <fullName evidence="7">2-C-methyl-D-erythritol 4-phosphate cytidylyltransferase</fullName>
        <ecNumber evidence="7">2.7.7.60</ecNumber>
    </recommendedName>
    <alternativeName>
        <fullName evidence="7">4-diphosphocytidyl-2C-methyl-D-erythritol synthase</fullName>
    </alternativeName>
    <alternativeName>
        <fullName evidence="7">MEP cytidylyltransferase</fullName>
        <shortName evidence="7">MCT</shortName>
    </alternativeName>
</protein>
<gene>
    <name evidence="7" type="primary">ispD</name>
    <name evidence="8" type="ORF">SAMN05421831_102269</name>
</gene>
<evidence type="ECO:0000256" key="2">
    <source>
        <dbReference type="ARBA" id="ARBA00004787"/>
    </source>
</evidence>
<dbReference type="GO" id="GO:0019288">
    <property type="term" value="P:isopentenyl diphosphate biosynthetic process, methylerythritol 4-phosphate pathway"/>
    <property type="evidence" value="ECO:0007669"/>
    <property type="project" value="UniProtKB-UniRule"/>
</dbReference>
<dbReference type="OrthoDB" id="9806837at2"/>
<feature type="site" description="Positions MEP for the nucleophilic attack" evidence="7">
    <location>
        <position position="170"/>
    </location>
</feature>
<dbReference type="PANTHER" id="PTHR32125:SF4">
    <property type="entry name" value="2-C-METHYL-D-ERYTHRITOL 4-PHOSPHATE CYTIDYLYLTRANSFERASE, CHLOROPLASTIC"/>
    <property type="match status" value="1"/>
</dbReference>
<dbReference type="InterPro" id="IPR029044">
    <property type="entry name" value="Nucleotide-diphossugar_trans"/>
</dbReference>
<dbReference type="InterPro" id="IPR001228">
    <property type="entry name" value="IspD"/>
</dbReference>
<keyword evidence="5 7" id="KW-0548">Nucleotidyltransferase</keyword>
<comment type="catalytic activity">
    <reaction evidence="1 7">
        <text>2-C-methyl-D-erythritol 4-phosphate + CTP + H(+) = 4-CDP-2-C-methyl-D-erythritol + diphosphate</text>
        <dbReference type="Rhea" id="RHEA:13429"/>
        <dbReference type="ChEBI" id="CHEBI:15378"/>
        <dbReference type="ChEBI" id="CHEBI:33019"/>
        <dbReference type="ChEBI" id="CHEBI:37563"/>
        <dbReference type="ChEBI" id="CHEBI:57823"/>
        <dbReference type="ChEBI" id="CHEBI:58262"/>
        <dbReference type="EC" id="2.7.7.60"/>
    </reaction>
</comment>
<feature type="site" description="Positions MEP for the nucleophilic attack" evidence="7">
    <location>
        <position position="226"/>
    </location>
</feature>
<evidence type="ECO:0000313" key="8">
    <source>
        <dbReference type="EMBL" id="SEI48017.1"/>
    </source>
</evidence>
<sequence length="247" mass="27219">MNTDAKLWILIPAAGIGQRMQADRPKQYLPLLGRTVLEQTLARLHTTFVEAPILLALHPQDTYWPQLAPQYADLTASGQLQAVIGGKARCDSVMCLLQALQGRAAAQDWVLVHDVARPCVRQQDLMGLYAFINDPQQGAFTSGALLGAPVRDTMKRTHTQDAKVMTTVAREQLWHAYTPQVFRYQPLYTSMQAAFAAGMQVTDEASAMEAAGHPVYLYAGAHDNLKITQAEDLALAAYILRAQQESE</sequence>
<evidence type="ECO:0000256" key="4">
    <source>
        <dbReference type="ARBA" id="ARBA00022679"/>
    </source>
</evidence>
<dbReference type="STRING" id="64971.SAMN05421831_102269"/>
<feature type="site" description="Transition state stabilizer" evidence="7">
    <location>
        <position position="26"/>
    </location>
</feature>
<evidence type="ECO:0000256" key="1">
    <source>
        <dbReference type="ARBA" id="ARBA00001282"/>
    </source>
</evidence>
<dbReference type="InterPro" id="IPR018294">
    <property type="entry name" value="ISPD_synthase_CS"/>
</dbReference>
<keyword evidence="4 7" id="KW-0808">Transferase</keyword>
<dbReference type="AlphaFoldDB" id="A0A1H6R667"/>
<dbReference type="Proteomes" id="UP000242999">
    <property type="component" value="Unassembled WGS sequence"/>
</dbReference>
<dbReference type="UniPathway" id="UPA00056">
    <property type="reaction ID" value="UER00093"/>
</dbReference>
<evidence type="ECO:0000256" key="6">
    <source>
        <dbReference type="ARBA" id="ARBA00023229"/>
    </source>
</evidence>
<dbReference type="HAMAP" id="MF_00108">
    <property type="entry name" value="IspD"/>
    <property type="match status" value="1"/>
</dbReference>
<dbReference type="NCBIfam" id="TIGR00453">
    <property type="entry name" value="ispD"/>
    <property type="match status" value="1"/>
</dbReference>
<dbReference type="PROSITE" id="PS01295">
    <property type="entry name" value="ISPD"/>
    <property type="match status" value="1"/>
</dbReference>
<keyword evidence="6 7" id="KW-0414">Isoprene biosynthesis</keyword>
<evidence type="ECO:0000256" key="7">
    <source>
        <dbReference type="HAMAP-Rule" id="MF_00108"/>
    </source>
</evidence>
<dbReference type="CDD" id="cd02516">
    <property type="entry name" value="CDP-ME_synthetase"/>
    <property type="match status" value="1"/>
</dbReference>
<accession>A0A1H6R667</accession>
<dbReference type="InterPro" id="IPR050088">
    <property type="entry name" value="IspD/TarI_cytidylyltransf_bact"/>
</dbReference>
<dbReference type="RefSeq" id="WP_093308605.1">
    <property type="nucleotide sequence ID" value="NZ_FNYH01000002.1"/>
</dbReference>
<comment type="pathway">
    <text evidence="2 7">Isoprenoid biosynthesis; isopentenyl diphosphate biosynthesis via DXP pathway; isopentenyl diphosphate from 1-deoxy-D-xylulose 5-phosphate: step 2/6.</text>
</comment>
<proteinExistence type="inferred from homology"/>
<evidence type="ECO:0000256" key="5">
    <source>
        <dbReference type="ARBA" id="ARBA00022695"/>
    </source>
</evidence>
<reference evidence="9" key="1">
    <citation type="submission" date="2016-10" db="EMBL/GenBank/DDBJ databases">
        <authorList>
            <person name="Varghese N."/>
            <person name="Submissions S."/>
        </authorList>
    </citation>
    <scope>NUCLEOTIDE SEQUENCE [LARGE SCALE GENOMIC DNA]</scope>
    <source>
        <strain evidence="9">DSM 7165</strain>
    </source>
</reference>
<keyword evidence="9" id="KW-1185">Reference proteome</keyword>
<dbReference type="FunFam" id="3.90.550.10:FF:000003">
    <property type="entry name" value="2-C-methyl-D-erythritol 4-phosphate cytidylyltransferase"/>
    <property type="match status" value="1"/>
</dbReference>
<dbReference type="Gene3D" id="3.90.550.10">
    <property type="entry name" value="Spore Coat Polysaccharide Biosynthesis Protein SpsA, Chain A"/>
    <property type="match status" value="1"/>
</dbReference>
<dbReference type="SUPFAM" id="SSF53448">
    <property type="entry name" value="Nucleotide-diphospho-sugar transferases"/>
    <property type="match status" value="1"/>
</dbReference>
<dbReference type="InterPro" id="IPR034683">
    <property type="entry name" value="IspD/TarI"/>
</dbReference>
<organism evidence="8 9">
    <name type="scientific">Allopseudospirillum japonicum</name>
    <dbReference type="NCBI Taxonomy" id="64971"/>
    <lineage>
        <taxon>Bacteria</taxon>
        <taxon>Pseudomonadati</taxon>
        <taxon>Pseudomonadota</taxon>
        <taxon>Gammaproteobacteria</taxon>
        <taxon>Oceanospirillales</taxon>
        <taxon>Oceanospirillaceae</taxon>
        <taxon>Allopseudospirillum</taxon>
    </lineage>
</organism>
<comment type="similarity">
    <text evidence="3 7">Belongs to the IspD/TarI cytidylyltransferase family. IspD subfamily.</text>
</comment>
<dbReference type="Pfam" id="PF01128">
    <property type="entry name" value="IspD"/>
    <property type="match status" value="1"/>
</dbReference>
<evidence type="ECO:0000256" key="3">
    <source>
        <dbReference type="ARBA" id="ARBA00009789"/>
    </source>
</evidence>
<dbReference type="EMBL" id="FNYH01000002">
    <property type="protein sequence ID" value="SEI48017.1"/>
    <property type="molecule type" value="Genomic_DNA"/>
</dbReference>
<dbReference type="EC" id="2.7.7.60" evidence="7"/>
<evidence type="ECO:0000313" key="9">
    <source>
        <dbReference type="Proteomes" id="UP000242999"/>
    </source>
</evidence>
<comment type="function">
    <text evidence="7">Catalyzes the formation of 4-diphosphocytidyl-2-C-methyl-D-erythritol from CTP and 2-C-methyl-D-erythritol 4-phosphate (MEP).</text>
</comment>